<reference evidence="7 8" key="1">
    <citation type="submission" date="2021-06" db="EMBL/GenBank/DDBJ databases">
        <authorList>
            <person name="Jeong J.W."/>
        </authorList>
    </citation>
    <scope>NUCLEOTIDE SEQUENCE [LARGE SCALE GENOMIC DNA]</scope>
    <source>
        <strain evidence="7 8">MMS21-TAE1-1</strain>
    </source>
</reference>
<sequence>MLLSEEVEARKDPKALDRARRSPVNLAERYGLGGLLVLMILVFGLVAPTSRLFFSAPNIQNILANQSVAGLIALAMVITLVAGYFDISVAAIAGISSVTMASLLASNQVPLWMAILVSVFFALVAGVINAALITALDLDPFIVTLGTYVLINGILLAFTGGRVVQGVAAEIGTWGAGQWLGIARPFWLLLLAAAIVWYLLNQTPFGRRLAAIGSNRSAAGLAGIGVKRHVFIAYMLGALVAGFAGVLLTVRSGSADAASAPSFLFPALAAVFLGQTTIKPGYPNVVGTMIGVFFVAIAVNGFTLLGAQNWITQVFNGGVLVLAVVFSKVMVRVRDRNAKKRNGAST</sequence>
<dbReference type="InterPro" id="IPR001851">
    <property type="entry name" value="ABC_transp_permease"/>
</dbReference>
<protein>
    <submittedName>
        <fullName evidence="7">ABC transporter permease</fullName>
    </submittedName>
</protein>
<organism evidence="7 8">
    <name type="scientific">Paenarthrobacter aromaticivorans</name>
    <dbReference type="NCBI Taxonomy" id="2849150"/>
    <lineage>
        <taxon>Bacteria</taxon>
        <taxon>Bacillati</taxon>
        <taxon>Actinomycetota</taxon>
        <taxon>Actinomycetes</taxon>
        <taxon>Micrococcales</taxon>
        <taxon>Micrococcaceae</taxon>
        <taxon>Paenarthrobacter</taxon>
    </lineage>
</organism>
<evidence type="ECO:0000256" key="1">
    <source>
        <dbReference type="ARBA" id="ARBA00004651"/>
    </source>
</evidence>
<keyword evidence="8" id="KW-1185">Reference proteome</keyword>
<keyword evidence="3 6" id="KW-0812">Transmembrane</keyword>
<evidence type="ECO:0000256" key="5">
    <source>
        <dbReference type="ARBA" id="ARBA00023136"/>
    </source>
</evidence>
<dbReference type="Pfam" id="PF02653">
    <property type="entry name" value="BPD_transp_2"/>
    <property type="match status" value="1"/>
</dbReference>
<accession>A0ABS6I3L9</accession>
<keyword evidence="2" id="KW-1003">Cell membrane</keyword>
<proteinExistence type="predicted"/>
<feature type="transmembrane region" description="Helical" evidence="6">
    <location>
        <begin position="68"/>
        <end position="92"/>
    </location>
</feature>
<dbReference type="Proteomes" id="UP000824166">
    <property type="component" value="Unassembled WGS sequence"/>
</dbReference>
<gene>
    <name evidence="7" type="ORF">KSW38_04990</name>
</gene>
<feature type="transmembrane region" description="Helical" evidence="6">
    <location>
        <begin position="257"/>
        <end position="273"/>
    </location>
</feature>
<comment type="subcellular location">
    <subcellularLocation>
        <location evidence="1">Cell membrane</location>
        <topology evidence="1">Multi-pass membrane protein</topology>
    </subcellularLocation>
</comment>
<evidence type="ECO:0000313" key="7">
    <source>
        <dbReference type="EMBL" id="MBU8865644.1"/>
    </source>
</evidence>
<dbReference type="EMBL" id="JAHOPC010000002">
    <property type="protein sequence ID" value="MBU8865644.1"/>
    <property type="molecule type" value="Genomic_DNA"/>
</dbReference>
<dbReference type="RefSeq" id="WP_216923395.1">
    <property type="nucleotide sequence ID" value="NZ_JAHOPC010000002.1"/>
</dbReference>
<evidence type="ECO:0000256" key="3">
    <source>
        <dbReference type="ARBA" id="ARBA00022692"/>
    </source>
</evidence>
<keyword evidence="5 6" id="KW-0472">Membrane</keyword>
<feature type="transmembrane region" description="Helical" evidence="6">
    <location>
        <begin position="141"/>
        <end position="159"/>
    </location>
</feature>
<feature type="transmembrane region" description="Helical" evidence="6">
    <location>
        <begin position="112"/>
        <end position="134"/>
    </location>
</feature>
<keyword evidence="4 6" id="KW-1133">Transmembrane helix</keyword>
<dbReference type="PANTHER" id="PTHR32196">
    <property type="entry name" value="ABC TRANSPORTER PERMEASE PROTEIN YPHD-RELATED-RELATED"/>
    <property type="match status" value="1"/>
</dbReference>
<evidence type="ECO:0000256" key="2">
    <source>
        <dbReference type="ARBA" id="ARBA00022475"/>
    </source>
</evidence>
<feature type="transmembrane region" description="Helical" evidence="6">
    <location>
        <begin position="30"/>
        <end position="47"/>
    </location>
</feature>
<dbReference type="PANTHER" id="PTHR32196:SF72">
    <property type="entry name" value="RIBOSE IMPORT PERMEASE PROTEIN RBSC"/>
    <property type="match status" value="1"/>
</dbReference>
<evidence type="ECO:0000256" key="4">
    <source>
        <dbReference type="ARBA" id="ARBA00022989"/>
    </source>
</evidence>
<feature type="transmembrane region" description="Helical" evidence="6">
    <location>
        <begin position="231"/>
        <end position="251"/>
    </location>
</feature>
<name>A0ABS6I3L9_9MICC</name>
<feature type="transmembrane region" description="Helical" evidence="6">
    <location>
        <begin position="285"/>
        <end position="304"/>
    </location>
</feature>
<feature type="transmembrane region" description="Helical" evidence="6">
    <location>
        <begin position="179"/>
        <end position="200"/>
    </location>
</feature>
<comment type="caution">
    <text evidence="7">The sequence shown here is derived from an EMBL/GenBank/DDBJ whole genome shotgun (WGS) entry which is preliminary data.</text>
</comment>
<feature type="transmembrane region" description="Helical" evidence="6">
    <location>
        <begin position="310"/>
        <end position="331"/>
    </location>
</feature>
<dbReference type="CDD" id="cd06579">
    <property type="entry name" value="TM_PBP1_transp_AraH_like"/>
    <property type="match status" value="1"/>
</dbReference>
<evidence type="ECO:0000256" key="6">
    <source>
        <dbReference type="SAM" id="Phobius"/>
    </source>
</evidence>
<evidence type="ECO:0000313" key="8">
    <source>
        <dbReference type="Proteomes" id="UP000824166"/>
    </source>
</evidence>